<evidence type="ECO:0008006" key="12">
    <source>
        <dbReference type="Google" id="ProtNLM"/>
    </source>
</evidence>
<dbReference type="GO" id="GO:0032222">
    <property type="term" value="P:regulation of synaptic transmission, cholinergic"/>
    <property type="evidence" value="ECO:0007669"/>
    <property type="project" value="InterPro"/>
</dbReference>
<organism evidence="10 11">
    <name type="scientific">Bemisia tabaci</name>
    <name type="common">Sweetpotato whitefly</name>
    <name type="synonym">Aleurodes tabaci</name>
    <dbReference type="NCBI Taxonomy" id="7038"/>
    <lineage>
        <taxon>Eukaryota</taxon>
        <taxon>Metazoa</taxon>
        <taxon>Ecdysozoa</taxon>
        <taxon>Arthropoda</taxon>
        <taxon>Hexapoda</taxon>
        <taxon>Insecta</taxon>
        <taxon>Pterygota</taxon>
        <taxon>Neoptera</taxon>
        <taxon>Paraneoptera</taxon>
        <taxon>Hemiptera</taxon>
        <taxon>Sternorrhyncha</taxon>
        <taxon>Aleyrodoidea</taxon>
        <taxon>Aleyrodidae</taxon>
        <taxon>Aleyrodinae</taxon>
        <taxon>Bemisia</taxon>
    </lineage>
</organism>
<keyword evidence="5" id="KW-1133">Transmembrane helix</keyword>
<keyword evidence="8" id="KW-0449">Lipoprotein</keyword>
<keyword evidence="6" id="KW-0472">Membrane</keyword>
<comment type="subcellular location">
    <subcellularLocation>
        <location evidence="1">Membrane</location>
        <topology evidence="1">Lipid-anchor</topology>
        <topology evidence="1">GPI-anchor</topology>
    </subcellularLocation>
</comment>
<protein>
    <recommendedName>
        <fullName evidence="12">Protein sleepless</fullName>
    </recommendedName>
</protein>
<evidence type="ECO:0000256" key="7">
    <source>
        <dbReference type="ARBA" id="ARBA00023180"/>
    </source>
</evidence>
<dbReference type="GO" id="GO:0098552">
    <property type="term" value="C:side of membrane"/>
    <property type="evidence" value="ECO:0007669"/>
    <property type="project" value="UniProtKB-KW"/>
</dbReference>
<evidence type="ECO:0000256" key="4">
    <source>
        <dbReference type="ARBA" id="ARBA00022729"/>
    </source>
</evidence>
<evidence type="ECO:0000256" key="3">
    <source>
        <dbReference type="ARBA" id="ARBA00022692"/>
    </source>
</evidence>
<keyword evidence="2" id="KW-0336">GPI-anchor</keyword>
<dbReference type="InterPro" id="IPR031424">
    <property type="entry name" value="QVR-like"/>
</dbReference>
<dbReference type="CDD" id="cd23589">
    <property type="entry name" value="TFP_LU_ECD_Rtv"/>
    <property type="match status" value="1"/>
</dbReference>
<dbReference type="OrthoDB" id="9988013at2759"/>
<keyword evidence="11" id="KW-1185">Reference proteome</keyword>
<proteinExistence type="predicted"/>
<dbReference type="AlphaFoldDB" id="A0A9P0F641"/>
<dbReference type="EMBL" id="OU963867">
    <property type="protein sequence ID" value="CAH0391285.1"/>
    <property type="molecule type" value="Genomic_DNA"/>
</dbReference>
<dbReference type="PANTHER" id="PTHR33562:SF22">
    <property type="entry name" value="PROTEIN QUIVER"/>
    <property type="match status" value="1"/>
</dbReference>
<dbReference type="Pfam" id="PF17064">
    <property type="entry name" value="QVR"/>
    <property type="match status" value="1"/>
</dbReference>
<dbReference type="GO" id="GO:0030431">
    <property type="term" value="P:sleep"/>
    <property type="evidence" value="ECO:0007669"/>
    <property type="project" value="InterPro"/>
</dbReference>
<evidence type="ECO:0000256" key="5">
    <source>
        <dbReference type="ARBA" id="ARBA00022989"/>
    </source>
</evidence>
<evidence type="ECO:0000256" key="9">
    <source>
        <dbReference type="SAM" id="SignalP"/>
    </source>
</evidence>
<reference evidence="10" key="1">
    <citation type="submission" date="2021-12" db="EMBL/GenBank/DDBJ databases">
        <authorList>
            <person name="King R."/>
        </authorList>
    </citation>
    <scope>NUCLEOTIDE SEQUENCE</scope>
</reference>
<feature type="signal peptide" evidence="9">
    <location>
        <begin position="1"/>
        <end position="22"/>
    </location>
</feature>
<sequence>MMYYRIFCYKIYFVLISVITLASVTQGVSKRCFSCRSRGELGSCKDKFKFTNASQIEEGQGVEVIPCASGWCGKVTEGSSSTFKNEEYDTATHRMCLQRGPSDDEEHCAETMVSRNKVFMCFCRGDLCNSADSHHSSLSIILVVTSAFLMYVLNGSLHS</sequence>
<gene>
    <name evidence="10" type="ORF">BEMITA_LOCUS9921</name>
</gene>
<evidence type="ECO:0000256" key="2">
    <source>
        <dbReference type="ARBA" id="ARBA00022622"/>
    </source>
</evidence>
<evidence type="ECO:0000313" key="10">
    <source>
        <dbReference type="EMBL" id="CAH0391285.1"/>
    </source>
</evidence>
<keyword evidence="7" id="KW-0325">Glycoprotein</keyword>
<dbReference type="Proteomes" id="UP001152759">
    <property type="component" value="Chromosome 6"/>
</dbReference>
<name>A0A9P0F641_BEMTA</name>
<evidence type="ECO:0000256" key="8">
    <source>
        <dbReference type="ARBA" id="ARBA00023288"/>
    </source>
</evidence>
<feature type="chain" id="PRO_5040172909" description="Protein sleepless" evidence="9">
    <location>
        <begin position="23"/>
        <end position="159"/>
    </location>
</feature>
<keyword evidence="4 9" id="KW-0732">Signal</keyword>
<dbReference type="PANTHER" id="PTHR33562">
    <property type="entry name" value="ATILLA, ISOFORM B-RELATED-RELATED"/>
    <property type="match status" value="1"/>
</dbReference>
<keyword evidence="3" id="KW-0812">Transmembrane</keyword>
<evidence type="ECO:0000256" key="6">
    <source>
        <dbReference type="ARBA" id="ARBA00023136"/>
    </source>
</evidence>
<evidence type="ECO:0000313" key="11">
    <source>
        <dbReference type="Proteomes" id="UP001152759"/>
    </source>
</evidence>
<evidence type="ECO:0000256" key="1">
    <source>
        <dbReference type="ARBA" id="ARBA00004589"/>
    </source>
</evidence>
<dbReference type="InterPro" id="IPR050975">
    <property type="entry name" value="Sleep_regulator"/>
</dbReference>
<accession>A0A9P0F641</accession>